<accession>A0A1C3UR68</accession>
<feature type="region of interest" description="Disordered" evidence="1">
    <location>
        <begin position="20"/>
        <end position="41"/>
    </location>
</feature>
<evidence type="ECO:0000313" key="2">
    <source>
        <dbReference type="EMBL" id="SCB17941.1"/>
    </source>
</evidence>
<name>A0A1C3UR68_9HYPH</name>
<dbReference type="AlphaFoldDB" id="A0A1C3UR68"/>
<evidence type="ECO:0000313" key="3">
    <source>
        <dbReference type="Proteomes" id="UP000199435"/>
    </source>
</evidence>
<dbReference type="GO" id="GO:0006355">
    <property type="term" value="P:regulation of DNA-templated transcription"/>
    <property type="evidence" value="ECO:0007669"/>
    <property type="project" value="InterPro"/>
</dbReference>
<gene>
    <name evidence="2" type="ORF">GA0061102_100583</name>
</gene>
<dbReference type="InterPro" id="IPR010985">
    <property type="entry name" value="Ribbon_hlx_hlx"/>
</dbReference>
<reference evidence="3" key="1">
    <citation type="submission" date="2016-08" db="EMBL/GenBank/DDBJ databases">
        <authorList>
            <person name="Varghese N."/>
            <person name="Submissions Spin"/>
        </authorList>
    </citation>
    <scope>NUCLEOTIDE SEQUENCE [LARGE SCALE GENOMIC DNA]</scope>
    <source>
        <strain evidence="3">HAMBI 2971</strain>
    </source>
</reference>
<keyword evidence="3" id="KW-1185">Reference proteome</keyword>
<dbReference type="SUPFAM" id="SSF47598">
    <property type="entry name" value="Ribbon-helix-helix"/>
    <property type="match status" value="1"/>
</dbReference>
<evidence type="ECO:0000256" key="1">
    <source>
        <dbReference type="SAM" id="MobiDB-lite"/>
    </source>
</evidence>
<dbReference type="CDD" id="cd22231">
    <property type="entry name" value="RHH_NikR_HicB-like"/>
    <property type="match status" value="1"/>
</dbReference>
<protein>
    <submittedName>
        <fullName evidence="2">Ribbon-helix-helix protein, copG family</fullName>
    </submittedName>
</protein>
<proteinExistence type="predicted"/>
<dbReference type="STRING" id="411945.GA0061102_100583"/>
<organism evidence="2 3">
    <name type="scientific">Rhizobium miluonense</name>
    <dbReference type="NCBI Taxonomy" id="411945"/>
    <lineage>
        <taxon>Bacteria</taxon>
        <taxon>Pseudomonadati</taxon>
        <taxon>Pseudomonadota</taxon>
        <taxon>Alphaproteobacteria</taxon>
        <taxon>Hyphomicrobiales</taxon>
        <taxon>Rhizobiaceae</taxon>
        <taxon>Rhizobium/Agrobacterium group</taxon>
        <taxon>Rhizobium</taxon>
    </lineage>
</organism>
<dbReference type="InterPro" id="IPR013321">
    <property type="entry name" value="Arc_rbn_hlx_hlx"/>
</dbReference>
<dbReference type="Proteomes" id="UP000199435">
    <property type="component" value="Unassembled WGS sequence"/>
</dbReference>
<dbReference type="Gene3D" id="1.10.1220.10">
    <property type="entry name" value="Met repressor-like"/>
    <property type="match status" value="1"/>
</dbReference>
<sequence>MQRITIDDDLLETIDKISAQPGYSSRSKTPRDLVRNAVTHA</sequence>
<dbReference type="EMBL" id="FMAH01000005">
    <property type="protein sequence ID" value="SCB17941.1"/>
    <property type="molecule type" value="Genomic_DNA"/>
</dbReference>